<accession>A0A0J8AYC7</accession>
<name>A0A0J8AYC7_BETVV</name>
<dbReference type="Gramene" id="KMS93829">
    <property type="protein sequence ID" value="KMS93829"/>
    <property type="gene ID" value="BVRB_027540"/>
</dbReference>
<dbReference type="Proteomes" id="UP000035740">
    <property type="component" value="Unassembled WGS sequence"/>
</dbReference>
<dbReference type="AlphaFoldDB" id="A0A0J8AYC7"/>
<evidence type="ECO:0000313" key="2">
    <source>
        <dbReference type="Proteomes" id="UP000035740"/>
    </source>
</evidence>
<gene>
    <name evidence="1" type="ORF">BVRB_027540</name>
</gene>
<keyword evidence="2" id="KW-1185">Reference proteome</keyword>
<reference evidence="1 2" key="1">
    <citation type="journal article" date="2014" name="Nature">
        <title>The genome of the recently domesticated crop plant sugar beet (Beta vulgaris).</title>
        <authorList>
            <person name="Dohm J.C."/>
            <person name="Minoche A.E."/>
            <person name="Holtgrawe D."/>
            <person name="Capella-Gutierrez S."/>
            <person name="Zakrzewski F."/>
            <person name="Tafer H."/>
            <person name="Rupp O."/>
            <person name="Sorensen T.R."/>
            <person name="Stracke R."/>
            <person name="Reinhardt R."/>
            <person name="Goesmann A."/>
            <person name="Kraft T."/>
            <person name="Schulz B."/>
            <person name="Stadler P.F."/>
            <person name="Schmidt T."/>
            <person name="Gabaldon T."/>
            <person name="Lehrach H."/>
            <person name="Weisshaar B."/>
            <person name="Himmelbauer H."/>
        </authorList>
    </citation>
    <scope>NUCLEOTIDE SEQUENCE [LARGE SCALE GENOMIC DNA]</scope>
    <source>
        <tissue evidence="1">Taproot</tissue>
    </source>
</reference>
<dbReference type="OrthoDB" id="99at2759"/>
<protein>
    <submittedName>
        <fullName evidence="1">Uncharacterized protein</fullName>
    </submittedName>
</protein>
<proteinExistence type="predicted"/>
<sequence length="34" mass="3920">MARCSRTGCTYRFFFGVNIRNAVHPTINKTESEL</sequence>
<organism evidence="1 2">
    <name type="scientific">Beta vulgaris subsp. vulgaris</name>
    <name type="common">Beet</name>
    <dbReference type="NCBI Taxonomy" id="3555"/>
    <lineage>
        <taxon>Eukaryota</taxon>
        <taxon>Viridiplantae</taxon>
        <taxon>Streptophyta</taxon>
        <taxon>Embryophyta</taxon>
        <taxon>Tracheophyta</taxon>
        <taxon>Spermatophyta</taxon>
        <taxon>Magnoliopsida</taxon>
        <taxon>eudicotyledons</taxon>
        <taxon>Gunneridae</taxon>
        <taxon>Pentapetalae</taxon>
        <taxon>Caryophyllales</taxon>
        <taxon>Chenopodiaceae</taxon>
        <taxon>Betoideae</taxon>
        <taxon>Beta</taxon>
    </lineage>
</organism>
<evidence type="ECO:0000313" key="1">
    <source>
        <dbReference type="EMBL" id="KMS93829.1"/>
    </source>
</evidence>
<dbReference type="EMBL" id="KQ098593">
    <property type="protein sequence ID" value="KMS93829.1"/>
    <property type="molecule type" value="Genomic_DNA"/>
</dbReference>